<sequence length="377" mass="39508">MPADFVFSRKPITIEGGEDVFLYDDAGTEYLDMGASYACVPAGHGHPDIVDAAQSQLADLTFVQGSYPTSARDELYEKLSSVAPPGLDNVWLCNSGTEANEAALKFARSATDGTTFVATKRGFHGRTMGALSTTWKPKYRKPFEPLLDDVTFVDFGDSGAIREAVDDETAAVILEPVQGEGGVNPSTTEFLQAAREATDDHGAALVFDEVQTGLGRTGTFWACEAAGVTPDLVTTAKGLANGLPMGATLCADWVAEDAGPHGSTFSGGPAVSAAAAATLDTVVGEDLPGNAADVGDYLVDRLSDLPVRDVRGEGLLVGIEVGRGANRVLRDLAMKHQILALPAGRTVVRLLPPLTMTREHADEVVAALDATLEVTEA</sequence>
<keyword evidence="8" id="KW-1185">Reference proteome</keyword>
<keyword evidence="3 6" id="KW-0028">Amino-acid biosynthesis</keyword>
<evidence type="ECO:0000256" key="4">
    <source>
        <dbReference type="ARBA" id="ARBA00022679"/>
    </source>
</evidence>
<comment type="pathway">
    <text evidence="6">Amino-acid biosynthesis; L-arginine biosynthesis.</text>
</comment>
<dbReference type="InterPro" id="IPR015421">
    <property type="entry name" value="PyrdxlP-dep_Trfase_major"/>
</dbReference>
<dbReference type="HAMAP" id="MF_02084">
    <property type="entry name" value="LysJ_aminotrans_3"/>
    <property type="match status" value="1"/>
</dbReference>
<dbReference type="InterPro" id="IPR015422">
    <property type="entry name" value="PyrdxlP-dep_Trfase_small"/>
</dbReference>
<dbReference type="EC" id="2.6.1.124" evidence="6"/>
<dbReference type="EC" id="2.6.1.118" evidence="6"/>
<keyword evidence="1 6" id="KW-0963">Cytoplasm</keyword>
<gene>
    <name evidence="6" type="primary">lysJ</name>
    <name evidence="7" type="ORF">ACFSBL_14905</name>
</gene>
<dbReference type="SUPFAM" id="SSF53383">
    <property type="entry name" value="PLP-dependent transferases"/>
    <property type="match status" value="1"/>
</dbReference>
<dbReference type="AlphaFoldDB" id="A0ABD6DLL6"/>
<reference evidence="7 8" key="1">
    <citation type="journal article" date="2019" name="Int. J. Syst. Evol. Microbiol.">
        <title>The Global Catalogue of Microorganisms (GCM) 10K type strain sequencing project: providing services to taxonomists for standard genome sequencing and annotation.</title>
        <authorList>
            <consortium name="The Broad Institute Genomics Platform"/>
            <consortium name="The Broad Institute Genome Sequencing Center for Infectious Disease"/>
            <person name="Wu L."/>
            <person name="Ma J."/>
        </authorList>
    </citation>
    <scope>NUCLEOTIDE SEQUENCE [LARGE SCALE GENOMIC DNA]</scope>
    <source>
        <strain evidence="7 8">CGMCC 1.10390</strain>
    </source>
</reference>
<keyword evidence="2 6" id="KW-0032">Aminotransferase</keyword>
<dbReference type="Gene3D" id="3.40.640.10">
    <property type="entry name" value="Type I PLP-dependent aspartate aminotransferase-like (Major domain)"/>
    <property type="match status" value="1"/>
</dbReference>
<feature type="binding site" evidence="6">
    <location>
        <position position="123"/>
    </location>
    <ligand>
        <name>pyridoxal 5'-phosphate</name>
        <dbReference type="ChEBI" id="CHEBI:597326"/>
    </ligand>
</feature>
<dbReference type="GO" id="GO:0042450">
    <property type="term" value="P:L-arginine biosynthetic process via ornithine"/>
    <property type="evidence" value="ECO:0007669"/>
    <property type="project" value="UniProtKB-UniRule"/>
</dbReference>
<comment type="catalytic activity">
    <reaction evidence="6">
        <text>[amino-group carrier protein]-C-terminal-gamma-(L-ornithyl)-L-glutamate + 2-oxoglutarate = [amino-group carrier protein]-C-terminal-gamma-(L-glutamyl-5-semialdehyde)-L-glutamate + L-glutamate</text>
        <dbReference type="Rhea" id="RHEA:52672"/>
        <dbReference type="Rhea" id="RHEA-COMP:13327"/>
        <dbReference type="Rhea" id="RHEA-COMP:13328"/>
        <dbReference type="ChEBI" id="CHEBI:16810"/>
        <dbReference type="ChEBI" id="CHEBI:29985"/>
        <dbReference type="ChEBI" id="CHEBI:136761"/>
        <dbReference type="ChEBI" id="CHEBI:136763"/>
        <dbReference type="EC" id="2.6.1.124"/>
    </reaction>
</comment>
<protein>
    <recommendedName>
        <fullName evidence="6">Putative [LysW]-aminoadipate semialdehyde/glutamate semialdehyde transaminase</fullName>
        <ecNumber evidence="6">2.6.1.118</ecNumber>
        <ecNumber evidence="6">2.6.1.124</ecNumber>
    </recommendedName>
</protein>
<dbReference type="RefSeq" id="WP_256400953.1">
    <property type="nucleotide sequence ID" value="NZ_JANHJR010000003.1"/>
</dbReference>
<dbReference type="PIRSF" id="PIRSF000521">
    <property type="entry name" value="Transaminase_4ab_Lys_Orn"/>
    <property type="match status" value="1"/>
</dbReference>
<dbReference type="InterPro" id="IPR049704">
    <property type="entry name" value="Aminotrans_3_PPA_site"/>
</dbReference>
<dbReference type="PANTHER" id="PTHR11986:SF79">
    <property type="entry name" value="ACETYLORNITHINE AMINOTRANSFERASE, MITOCHONDRIAL"/>
    <property type="match status" value="1"/>
</dbReference>
<comment type="subunit">
    <text evidence="6">Homodimer.</text>
</comment>
<evidence type="ECO:0000313" key="8">
    <source>
        <dbReference type="Proteomes" id="UP001597034"/>
    </source>
</evidence>
<comment type="similarity">
    <text evidence="6">Belongs to the class-III pyridoxal-phosphate-dependent aminotransferase family. LysJ subfamily.</text>
</comment>
<accession>A0ABD6DLL6</accession>
<dbReference type="InterPro" id="IPR037537">
    <property type="entry name" value="LysJ"/>
</dbReference>
<feature type="binding site" evidence="6">
    <location>
        <position position="263"/>
    </location>
    <ligand>
        <name>substrate</name>
    </ligand>
</feature>
<dbReference type="PANTHER" id="PTHR11986">
    <property type="entry name" value="AMINOTRANSFERASE CLASS III"/>
    <property type="match status" value="1"/>
</dbReference>
<evidence type="ECO:0000256" key="2">
    <source>
        <dbReference type="ARBA" id="ARBA00022576"/>
    </source>
</evidence>
<dbReference type="InterPro" id="IPR005814">
    <property type="entry name" value="Aminotrans_3"/>
</dbReference>
<evidence type="ECO:0000313" key="7">
    <source>
        <dbReference type="EMBL" id="MFD1646978.1"/>
    </source>
</evidence>
<dbReference type="Gene3D" id="3.90.1150.10">
    <property type="entry name" value="Aspartate Aminotransferase, domain 1"/>
    <property type="match status" value="1"/>
</dbReference>
<comment type="pathway">
    <text evidence="6">Amino-acid biosynthesis; L-lysine biosynthesis via AAA pathway; L-lysine from L-alpha-aminoadipate (Thermus route): step 4/5.</text>
</comment>
<dbReference type="CDD" id="cd00610">
    <property type="entry name" value="OAT_like"/>
    <property type="match status" value="1"/>
</dbReference>
<comment type="catalytic activity">
    <reaction evidence="6">
        <text>[amino-group carrier protein]-C-terminal-gamma-(L-lysyl)-L-glutamate + 2-oxoglutarate = [amino-group carrier protein]-C-terminal-N-(1-carboxy-5-oxopentan-1-yl)-L-glutamine + L-glutamate</text>
        <dbReference type="Rhea" id="RHEA:41952"/>
        <dbReference type="Rhea" id="RHEA-COMP:9714"/>
        <dbReference type="Rhea" id="RHEA-COMP:9715"/>
        <dbReference type="ChEBI" id="CHEBI:16810"/>
        <dbReference type="ChEBI" id="CHEBI:29985"/>
        <dbReference type="ChEBI" id="CHEBI:78501"/>
        <dbReference type="ChEBI" id="CHEBI:78526"/>
        <dbReference type="EC" id="2.6.1.118"/>
    </reaction>
</comment>
<dbReference type="PROSITE" id="PS00600">
    <property type="entry name" value="AA_TRANSFER_CLASS_3"/>
    <property type="match status" value="1"/>
</dbReference>
<feature type="modified residue" description="N6-(pyridoxal phosphate)lysine" evidence="6">
    <location>
        <position position="237"/>
    </location>
</feature>
<dbReference type="Proteomes" id="UP001597034">
    <property type="component" value="Unassembled WGS sequence"/>
</dbReference>
<comment type="caution">
    <text evidence="7">The sequence shown here is derived from an EMBL/GenBank/DDBJ whole genome shotgun (WGS) entry which is preliminary data.</text>
</comment>
<dbReference type="GO" id="GO:0008483">
    <property type="term" value="F:transaminase activity"/>
    <property type="evidence" value="ECO:0007669"/>
    <property type="project" value="UniProtKB-UniRule"/>
</dbReference>
<comment type="subcellular location">
    <subcellularLocation>
        <location evidence="6">Cytoplasm</location>
    </subcellularLocation>
</comment>
<feature type="binding site" evidence="6">
    <location>
        <position position="126"/>
    </location>
    <ligand>
        <name>substrate</name>
    </ligand>
</feature>
<dbReference type="InterPro" id="IPR015424">
    <property type="entry name" value="PyrdxlP-dep_Trfase"/>
</dbReference>
<dbReference type="GO" id="GO:0019878">
    <property type="term" value="P:lysine biosynthetic process via aminoadipic acid"/>
    <property type="evidence" value="ECO:0007669"/>
    <property type="project" value="UniProtKB-UniRule"/>
</dbReference>
<organism evidence="7 8">
    <name type="scientific">Haloarchaeobius litoreus</name>
    <dbReference type="NCBI Taxonomy" id="755306"/>
    <lineage>
        <taxon>Archaea</taxon>
        <taxon>Methanobacteriati</taxon>
        <taxon>Methanobacteriota</taxon>
        <taxon>Stenosarchaea group</taxon>
        <taxon>Halobacteria</taxon>
        <taxon>Halobacteriales</taxon>
        <taxon>Halorubellaceae</taxon>
        <taxon>Haloarchaeobius</taxon>
    </lineage>
</organism>
<comment type="function">
    <text evidence="6">Involved in both the arginine and lysine biosynthetic pathways.</text>
</comment>
<dbReference type="Pfam" id="PF00202">
    <property type="entry name" value="Aminotran_3"/>
    <property type="match status" value="1"/>
</dbReference>
<name>A0ABD6DLL6_9EURY</name>
<keyword evidence="6" id="KW-0055">Arginine biosynthesis</keyword>
<feature type="binding site" evidence="6">
    <location>
        <position position="264"/>
    </location>
    <ligand>
        <name>pyridoxal 5'-phosphate</name>
        <dbReference type="ChEBI" id="CHEBI:597326"/>
    </ligand>
</feature>
<feature type="binding site" evidence="6">
    <location>
        <begin position="208"/>
        <end position="211"/>
    </location>
    <ligand>
        <name>pyridoxal 5'-phosphate</name>
        <dbReference type="ChEBI" id="CHEBI:597326"/>
    </ligand>
</feature>
<evidence type="ECO:0000256" key="6">
    <source>
        <dbReference type="HAMAP-Rule" id="MF_02084"/>
    </source>
</evidence>
<dbReference type="InterPro" id="IPR050103">
    <property type="entry name" value="Class-III_PLP-dep_AT"/>
</dbReference>
<dbReference type="EMBL" id="JBHUDO010000003">
    <property type="protein sequence ID" value="MFD1646978.1"/>
    <property type="molecule type" value="Genomic_DNA"/>
</dbReference>
<evidence type="ECO:0000256" key="5">
    <source>
        <dbReference type="ARBA" id="ARBA00022898"/>
    </source>
</evidence>
<feature type="binding site" evidence="6">
    <location>
        <begin position="96"/>
        <end position="97"/>
    </location>
    <ligand>
        <name>pyridoxal 5'-phosphate</name>
        <dbReference type="ChEBI" id="CHEBI:597326"/>
    </ligand>
</feature>
<dbReference type="FunFam" id="3.40.640.10:FF:000004">
    <property type="entry name" value="Acetylornithine aminotransferase"/>
    <property type="match status" value="1"/>
</dbReference>
<comment type="cofactor">
    <cofactor evidence="6">
        <name>pyridoxal 5'-phosphate</name>
        <dbReference type="ChEBI" id="CHEBI:597326"/>
    </cofactor>
    <text evidence="6">Binds 1 pyridoxal phosphate per subunit.</text>
</comment>
<keyword evidence="4 6" id="KW-0808">Transferase</keyword>
<keyword evidence="6" id="KW-0457">Lysine biosynthesis</keyword>
<dbReference type="GO" id="GO:0005737">
    <property type="term" value="C:cytoplasm"/>
    <property type="evidence" value="ECO:0007669"/>
    <property type="project" value="UniProtKB-SubCell"/>
</dbReference>
<keyword evidence="5 6" id="KW-0663">Pyridoxal phosphate</keyword>
<proteinExistence type="inferred from homology"/>
<evidence type="ECO:0000256" key="1">
    <source>
        <dbReference type="ARBA" id="ARBA00022490"/>
    </source>
</evidence>
<evidence type="ECO:0000256" key="3">
    <source>
        <dbReference type="ARBA" id="ARBA00022605"/>
    </source>
</evidence>